<dbReference type="InterPro" id="IPR002181">
    <property type="entry name" value="Fibrinogen_a/b/g_C_dom"/>
</dbReference>
<organism evidence="2 3">
    <name type="scientific">Mytilus edulis</name>
    <name type="common">Blue mussel</name>
    <dbReference type="NCBI Taxonomy" id="6550"/>
    <lineage>
        <taxon>Eukaryota</taxon>
        <taxon>Metazoa</taxon>
        <taxon>Spiralia</taxon>
        <taxon>Lophotrochozoa</taxon>
        <taxon>Mollusca</taxon>
        <taxon>Bivalvia</taxon>
        <taxon>Autobranchia</taxon>
        <taxon>Pteriomorphia</taxon>
        <taxon>Mytilida</taxon>
        <taxon>Mytiloidea</taxon>
        <taxon>Mytilidae</taxon>
        <taxon>Mytilinae</taxon>
        <taxon>Mytilus</taxon>
    </lineage>
</organism>
<dbReference type="SUPFAM" id="SSF56496">
    <property type="entry name" value="Fibrinogen C-terminal domain-like"/>
    <property type="match status" value="1"/>
</dbReference>
<dbReference type="AlphaFoldDB" id="A0A8S3T9Y3"/>
<dbReference type="Pfam" id="PF00147">
    <property type="entry name" value="Fibrinogen_C"/>
    <property type="match status" value="1"/>
</dbReference>
<dbReference type="InterPro" id="IPR014716">
    <property type="entry name" value="Fibrinogen_a/b/g_C_1"/>
</dbReference>
<dbReference type="SMART" id="SM00186">
    <property type="entry name" value="FBG"/>
    <property type="match status" value="1"/>
</dbReference>
<reference evidence="2" key="1">
    <citation type="submission" date="2021-03" db="EMBL/GenBank/DDBJ databases">
        <authorList>
            <person name="Bekaert M."/>
        </authorList>
    </citation>
    <scope>NUCLEOTIDE SEQUENCE</scope>
</reference>
<name>A0A8S3T9Y3_MYTED</name>
<dbReference type="PROSITE" id="PS51406">
    <property type="entry name" value="FIBRINOGEN_C_2"/>
    <property type="match status" value="1"/>
</dbReference>
<dbReference type="PANTHER" id="PTHR19143:SF394">
    <property type="entry name" value="ANGIOPOIETIN-RELATED PROTEIN 3-LIKE"/>
    <property type="match status" value="1"/>
</dbReference>
<proteinExistence type="predicted"/>
<feature type="domain" description="Fibrinogen C-terminal" evidence="1">
    <location>
        <begin position="185"/>
        <end position="311"/>
    </location>
</feature>
<accession>A0A8S3T9Y3</accession>
<protein>
    <recommendedName>
        <fullName evidence="1">Fibrinogen C-terminal domain-containing protein</fullName>
    </recommendedName>
</protein>
<dbReference type="GO" id="GO:0005615">
    <property type="term" value="C:extracellular space"/>
    <property type="evidence" value="ECO:0007669"/>
    <property type="project" value="TreeGrafter"/>
</dbReference>
<dbReference type="PANTHER" id="PTHR19143">
    <property type="entry name" value="FIBRINOGEN/TENASCIN/ANGIOPOEITIN"/>
    <property type="match status" value="1"/>
</dbReference>
<dbReference type="EMBL" id="CAJPWZ010001991">
    <property type="protein sequence ID" value="CAG2228213.1"/>
    <property type="molecule type" value="Genomic_DNA"/>
</dbReference>
<evidence type="ECO:0000313" key="2">
    <source>
        <dbReference type="EMBL" id="CAG2228213.1"/>
    </source>
</evidence>
<dbReference type="Gene3D" id="3.90.215.10">
    <property type="entry name" value="Gamma Fibrinogen, chain A, domain 1"/>
    <property type="match status" value="1"/>
</dbReference>
<evidence type="ECO:0000313" key="3">
    <source>
        <dbReference type="Proteomes" id="UP000683360"/>
    </source>
</evidence>
<gene>
    <name evidence="2" type="ORF">MEDL_41176</name>
</gene>
<dbReference type="Proteomes" id="UP000683360">
    <property type="component" value="Unassembled WGS sequence"/>
</dbReference>
<keyword evidence="3" id="KW-1185">Reference proteome</keyword>
<dbReference type="InterPro" id="IPR050373">
    <property type="entry name" value="Fibrinogen_C-term_domain"/>
</dbReference>
<dbReference type="InterPro" id="IPR036056">
    <property type="entry name" value="Fibrinogen-like_C"/>
</dbReference>
<evidence type="ECO:0000259" key="1">
    <source>
        <dbReference type="PROSITE" id="PS51406"/>
    </source>
</evidence>
<sequence length="311" mass="36462">MDYNASNNLPTSYPYMNNYNHQQSYHTTFQQNPQNQLPNHVPNQPTVRCTLNCKCCSKFLLTGKACSCHQDKVSIGTQTDSLQANFQKEDYFKPKTSAYQFLQTYGDRCTAHGVRRKRCTYTHKKDTHEHKKTNEHKRIEKRVKTSKNRRIETSEYTNKCVRIKTSKHGYIKTDERANKHKRIAIGNKYLNLLTTNGKYELRVDLTGTNNKMKYALYKTFTVSDENSQYKLSIGGYSGTAGDMMVYNNGNKFSTKDRDHDTWNERNCAKSRGGWWHRDCGIVFLNIEMTKNKLYWNGFYYIKSTMMIRPIM</sequence>
<comment type="caution">
    <text evidence="2">The sequence shown here is derived from an EMBL/GenBank/DDBJ whole genome shotgun (WGS) entry which is preliminary data.</text>
</comment>